<protein>
    <recommendedName>
        <fullName evidence="3">ISAs1 family transposase</fullName>
    </recommendedName>
</protein>
<dbReference type="RefSeq" id="WP_344586525.1">
    <property type="nucleotide sequence ID" value="NZ_BAAARW010000001.1"/>
</dbReference>
<evidence type="ECO:0000313" key="2">
    <source>
        <dbReference type="Proteomes" id="UP001501231"/>
    </source>
</evidence>
<dbReference type="InterPro" id="IPR047647">
    <property type="entry name" value="ISAs1_transpos"/>
</dbReference>
<reference evidence="1 2" key="1">
    <citation type="journal article" date="2019" name="Int. J. Syst. Evol. Microbiol.">
        <title>The Global Catalogue of Microorganisms (GCM) 10K type strain sequencing project: providing services to taxonomists for standard genome sequencing and annotation.</title>
        <authorList>
            <consortium name="The Broad Institute Genomics Platform"/>
            <consortium name="The Broad Institute Genome Sequencing Center for Infectious Disease"/>
            <person name="Wu L."/>
            <person name="Ma J."/>
        </authorList>
    </citation>
    <scope>NUCLEOTIDE SEQUENCE [LARGE SCALE GENOMIC DNA]</scope>
    <source>
        <strain evidence="1 2">JCM 3325</strain>
    </source>
</reference>
<evidence type="ECO:0008006" key="3">
    <source>
        <dbReference type="Google" id="ProtNLM"/>
    </source>
</evidence>
<evidence type="ECO:0000313" key="1">
    <source>
        <dbReference type="EMBL" id="GAA2399897.1"/>
    </source>
</evidence>
<accession>A0ABN3IBG6</accession>
<gene>
    <name evidence="1" type="ORF">GCM10010191_03840</name>
</gene>
<organism evidence="1 2">
    <name type="scientific">Actinomadura vinacea</name>
    <dbReference type="NCBI Taxonomy" id="115336"/>
    <lineage>
        <taxon>Bacteria</taxon>
        <taxon>Bacillati</taxon>
        <taxon>Actinomycetota</taxon>
        <taxon>Actinomycetes</taxon>
        <taxon>Streptosporangiales</taxon>
        <taxon>Thermomonosporaceae</taxon>
        <taxon>Actinomadura</taxon>
    </lineage>
</organism>
<dbReference type="NCBIfam" id="NF033564">
    <property type="entry name" value="transpos_ISAs1"/>
    <property type="match status" value="1"/>
</dbReference>
<name>A0ABN3IBG6_9ACTN</name>
<proteinExistence type="predicted"/>
<dbReference type="EMBL" id="BAAARW010000001">
    <property type="protein sequence ID" value="GAA2399897.1"/>
    <property type="molecule type" value="Genomic_DNA"/>
</dbReference>
<comment type="caution">
    <text evidence="1">The sequence shown here is derived from an EMBL/GenBank/DDBJ whole genome shotgun (WGS) entry which is preliminary data.</text>
</comment>
<keyword evidence="2" id="KW-1185">Reference proteome</keyword>
<dbReference type="Proteomes" id="UP001501231">
    <property type="component" value="Unassembled WGS sequence"/>
</dbReference>
<sequence>MITFDALHTVQDHVKWLVQTKNAHYVAMIKTTQPNAHAQVSAPPRNAIRVQDTRSETGHGRREARSIKTMGIAANLGGLTFPEAELSIRVHRRRKEDGKAETRETVYAVTSLDAHQASPAELADYLRGHWIIENSSPHIRDRVFGEDASTVHHGSAPRAMATLCTGTGMHPVDWLAHASTETVRQAAHDPDRLFDHVVTVLGIRAR</sequence>